<feature type="compositionally biased region" description="Polar residues" evidence="1">
    <location>
        <begin position="318"/>
        <end position="340"/>
    </location>
</feature>
<keyword evidence="4" id="KW-1185">Reference proteome</keyword>
<feature type="region of interest" description="Disordered" evidence="1">
    <location>
        <begin position="316"/>
        <end position="340"/>
    </location>
</feature>
<reference evidence="3 4" key="2">
    <citation type="submission" date="2024-07" db="EMBL/GenBank/DDBJ databases">
        <authorList>
            <person name="Akdeniz Z."/>
        </authorList>
    </citation>
    <scope>NUCLEOTIDE SEQUENCE [LARGE SCALE GENOMIC DNA]</scope>
</reference>
<reference evidence="2" key="1">
    <citation type="submission" date="2023-06" db="EMBL/GenBank/DDBJ databases">
        <authorList>
            <person name="Kurt Z."/>
        </authorList>
    </citation>
    <scope>NUCLEOTIDE SEQUENCE</scope>
</reference>
<dbReference type="Proteomes" id="UP001642409">
    <property type="component" value="Unassembled WGS sequence"/>
</dbReference>
<dbReference type="AlphaFoldDB" id="A0AA86TXT1"/>
<comment type="caution">
    <text evidence="2">The sequence shown here is derived from an EMBL/GenBank/DDBJ whole genome shotgun (WGS) entry which is preliminary data.</text>
</comment>
<sequence>MRSVSLPSATSQNFIRFTQNQYLVTNCIQNISTYPQKIQALIQLEQFITSTPSQEFALQIALFARKCVNDLVLMNTDEGFQCIQNVLVALVKSAKQSAYFIMKPLQIHLTTNYDVKIATLYKNCFLALQNEQIIEDAPRIVKFIDQQIQLYSQSTQKETIQLILHCLVRFTECFKNTLSKIAINFINQPLCKTATNRIAVNLVKLLKTDLYVKFALENLIQCSLLTQSTKLELNELLINNPELMVQIRLSLGIQTEDDKMFTTKAFVTDKAKQEFKTKPRYVQYMKTFKFQPSEPTLYTLNDSVLSDDERVTTERKNSFSISKSSLQSNPQNTPIQQTPKCKSLQRQPSLYFSEKRFIEEHHTINRKSSNTLLKSKLNIQQMHQIQQIDAHLIKIKNQFRLTKNQKQNLSQLLNTQPVLYHMNDDLRNRTVIAALKILNEFTETAVPWLVQSAQIDFVPSESQYQTIVKYLGFKKVETVATVDLGFVARQWKQKLLDFGVK</sequence>
<gene>
    <name evidence="2" type="ORF">HINF_LOCUS20549</name>
    <name evidence="3" type="ORF">HINF_LOCUS70945</name>
</gene>
<protein>
    <submittedName>
        <fullName evidence="2">Uncharacterized protein</fullName>
    </submittedName>
</protein>
<name>A0AA86TXT1_9EUKA</name>
<evidence type="ECO:0000313" key="2">
    <source>
        <dbReference type="EMBL" id="CAI9932904.1"/>
    </source>
</evidence>
<evidence type="ECO:0000256" key="1">
    <source>
        <dbReference type="SAM" id="MobiDB-lite"/>
    </source>
</evidence>
<evidence type="ECO:0000313" key="4">
    <source>
        <dbReference type="Proteomes" id="UP001642409"/>
    </source>
</evidence>
<dbReference type="EMBL" id="CATOUU010000530">
    <property type="protein sequence ID" value="CAI9932904.1"/>
    <property type="molecule type" value="Genomic_DNA"/>
</dbReference>
<organism evidence="2">
    <name type="scientific">Hexamita inflata</name>
    <dbReference type="NCBI Taxonomy" id="28002"/>
    <lineage>
        <taxon>Eukaryota</taxon>
        <taxon>Metamonada</taxon>
        <taxon>Diplomonadida</taxon>
        <taxon>Hexamitidae</taxon>
        <taxon>Hexamitinae</taxon>
        <taxon>Hexamita</taxon>
    </lineage>
</organism>
<dbReference type="EMBL" id="CAXDID020000539">
    <property type="protein sequence ID" value="CAL6101131.1"/>
    <property type="molecule type" value="Genomic_DNA"/>
</dbReference>
<accession>A0AA86TXT1</accession>
<evidence type="ECO:0000313" key="3">
    <source>
        <dbReference type="EMBL" id="CAL6101131.1"/>
    </source>
</evidence>
<proteinExistence type="predicted"/>